<dbReference type="OrthoDB" id="5984008at2759"/>
<dbReference type="InterPro" id="IPR017978">
    <property type="entry name" value="GPCR_3_C"/>
</dbReference>
<dbReference type="PANTHER" id="PTHR24061:SF422">
    <property type="entry name" value="G-PROTEIN COUPLED RECEPTORS FAMILY 3 PROFILE DOMAIN-CONTAINING PROTEIN"/>
    <property type="match status" value="1"/>
</dbReference>
<dbReference type="Proteomes" id="UP000594262">
    <property type="component" value="Unplaced"/>
</dbReference>
<name>A0A7M6DL01_9CNID</name>
<proteinExistence type="predicted"/>
<evidence type="ECO:0000313" key="8">
    <source>
        <dbReference type="Proteomes" id="UP000594262"/>
    </source>
</evidence>
<protein>
    <recommendedName>
        <fullName evidence="6">G-protein coupled receptors family 3 profile domain-containing protein</fullName>
    </recommendedName>
</protein>
<sequence length="761" mass="87479">MHAHKPSRDLAKVKRKLKQKLKFNLFKVFPKINANMAPENRPTLSIPLLLLVLLPYLAIAAPFKVVSLLETCESTNQIDETALAVHYGIMHGLNENFVEGTDFEYEFYDVCNQTNKMVEILLKVIVDISYKKQEPIGNDSLAAPSNTITIEANQILCVMLYLSKDRTILAANILSSALVPVISFQNYSLQNRVYNERFLEHGELKKETNDYLLNLLQRHHYDYLIVFSLNQSYEINQRYQNFVQMARNKICMVYESTNVQDAVARSLTINNTRAHAFVIFGGLWESFLFPSLLKKNLSDDSFPLLYPVFEEEHNGPMHFNATNKLVNLLKEKNIDQHHSITDGKYNQSHVLINFDVYFNTIKDYWKLDLLSTSDVLDTFKSQKYINRSGQSSCTNFTCGPGFERKLVKAPNTQWQNRYVYQCFQCEHNHVKGVESEGNCQPCINKNISNFDRTHCYVLYRLRSFDFQSPGSLVGLALNLVGLLFSILTIFLFELYKKTPIVRASDRTLSQIQTTSSFLLFLFLLVQALLQVTTVSCVLLPSSIGVTFSTLVAITVAKVEKPLLVFRQRKQLTQKDINATIAHQYFMIILIPLTSIMLAFVQFKYNPISIKTSYNDTTLEKSVMCSSDGHLHIQIIFIILLSLFTLIQAYRSRKLPDNYSESMTILYSSFSAAVFLAILFPLYHFQPTGEARLNVQWILISSVALILMVSLYTHKLYVMVFHPEKNTMKAWNRRRVQYSMEDSTSYYTVPMTTVDTHSYSSV</sequence>
<comment type="subcellular location">
    <subcellularLocation>
        <location evidence="1">Membrane</location>
        <topology evidence="1">Multi-pass membrane protein</topology>
    </subcellularLocation>
</comment>
<feature type="transmembrane region" description="Helical" evidence="5">
    <location>
        <begin position="630"/>
        <end position="649"/>
    </location>
</feature>
<evidence type="ECO:0000256" key="3">
    <source>
        <dbReference type="ARBA" id="ARBA00022989"/>
    </source>
</evidence>
<keyword evidence="8" id="KW-1185">Reference proteome</keyword>
<dbReference type="InterPro" id="IPR000068">
    <property type="entry name" value="GPCR_3_Ca_sens_rcpt-rel"/>
</dbReference>
<dbReference type="GO" id="GO:0004930">
    <property type="term" value="F:G protein-coupled receptor activity"/>
    <property type="evidence" value="ECO:0007669"/>
    <property type="project" value="InterPro"/>
</dbReference>
<keyword evidence="4 5" id="KW-0472">Membrane</keyword>
<dbReference type="Pfam" id="PF00003">
    <property type="entry name" value="7tm_3"/>
    <property type="match status" value="1"/>
</dbReference>
<dbReference type="GO" id="GO:0005886">
    <property type="term" value="C:plasma membrane"/>
    <property type="evidence" value="ECO:0007669"/>
    <property type="project" value="TreeGrafter"/>
</dbReference>
<feature type="transmembrane region" description="Helical" evidence="5">
    <location>
        <begin position="472"/>
        <end position="492"/>
    </location>
</feature>
<feature type="transmembrane region" description="Helical" evidence="5">
    <location>
        <begin position="694"/>
        <end position="712"/>
    </location>
</feature>
<dbReference type="GeneID" id="136815604"/>
<dbReference type="EnsemblMetazoa" id="CLYHEMT014497.1">
    <property type="protein sequence ID" value="CLYHEMP014497.1"/>
    <property type="gene ID" value="CLYHEMG014497"/>
</dbReference>
<organism evidence="7 8">
    <name type="scientific">Clytia hemisphaerica</name>
    <dbReference type="NCBI Taxonomy" id="252671"/>
    <lineage>
        <taxon>Eukaryota</taxon>
        <taxon>Metazoa</taxon>
        <taxon>Cnidaria</taxon>
        <taxon>Hydrozoa</taxon>
        <taxon>Hydroidolina</taxon>
        <taxon>Leptothecata</taxon>
        <taxon>Obeliida</taxon>
        <taxon>Clytiidae</taxon>
        <taxon>Clytia</taxon>
    </lineage>
</organism>
<feature type="transmembrane region" description="Helical" evidence="5">
    <location>
        <begin position="579"/>
        <end position="602"/>
    </location>
</feature>
<dbReference type="RefSeq" id="XP_066928159.1">
    <property type="nucleotide sequence ID" value="XM_067072058.1"/>
</dbReference>
<evidence type="ECO:0000256" key="1">
    <source>
        <dbReference type="ARBA" id="ARBA00004141"/>
    </source>
</evidence>
<feature type="transmembrane region" description="Helical" evidence="5">
    <location>
        <begin position="661"/>
        <end position="682"/>
    </location>
</feature>
<feature type="domain" description="G-protein coupled receptors family 3 profile" evidence="6">
    <location>
        <begin position="470"/>
        <end position="734"/>
    </location>
</feature>
<evidence type="ECO:0000256" key="2">
    <source>
        <dbReference type="ARBA" id="ARBA00022692"/>
    </source>
</evidence>
<reference evidence="7" key="1">
    <citation type="submission" date="2021-01" db="UniProtKB">
        <authorList>
            <consortium name="EnsemblMetazoa"/>
        </authorList>
    </citation>
    <scope>IDENTIFICATION</scope>
</reference>
<dbReference type="PANTHER" id="PTHR24061">
    <property type="entry name" value="CALCIUM-SENSING RECEPTOR-RELATED"/>
    <property type="match status" value="1"/>
</dbReference>
<evidence type="ECO:0000259" key="6">
    <source>
        <dbReference type="PROSITE" id="PS50259"/>
    </source>
</evidence>
<accession>A0A7M6DL01</accession>
<evidence type="ECO:0000313" key="7">
    <source>
        <dbReference type="EnsemblMetazoa" id="CLYHEMP014497.1"/>
    </source>
</evidence>
<evidence type="ECO:0000256" key="4">
    <source>
        <dbReference type="ARBA" id="ARBA00023136"/>
    </source>
</evidence>
<feature type="transmembrane region" description="Helical" evidence="5">
    <location>
        <begin position="513"/>
        <end position="531"/>
    </location>
</feature>
<dbReference type="PROSITE" id="PS50259">
    <property type="entry name" value="G_PROTEIN_RECEP_F3_4"/>
    <property type="match status" value="1"/>
</dbReference>
<feature type="transmembrane region" description="Helical" evidence="5">
    <location>
        <begin position="537"/>
        <end position="558"/>
    </location>
</feature>
<dbReference type="AlphaFoldDB" id="A0A7M6DL01"/>
<keyword evidence="2 5" id="KW-0812">Transmembrane</keyword>
<dbReference type="RefSeq" id="XP_066928158.1">
    <property type="nucleotide sequence ID" value="XM_067072057.1"/>
</dbReference>
<keyword evidence="3 5" id="KW-1133">Transmembrane helix</keyword>
<evidence type="ECO:0000256" key="5">
    <source>
        <dbReference type="SAM" id="Phobius"/>
    </source>
</evidence>